<accession>A0A8J3VGQ6</accession>
<keyword evidence="2" id="KW-1185">Reference proteome</keyword>
<protein>
    <submittedName>
        <fullName evidence="1">Phenazine antibiotic biosynthesis protein</fullName>
    </submittedName>
</protein>
<sequence length="359" mass="39995">MDTNQAPVALDSHSNFDDRVSELVRWHFDPRTGSPFWLQRAASLPFDPLTEIRTTSDLLMFPDVSDDLRTVPVQDLIPQGVQHNDFCVYESGGTSGPPKRIVNGAFRIRMLSWAMLRLMEQGVAIPAHWLHLGPSGPHVFGYDCASYARLGNGTFYTVDFDPRWVKKLIAAGQSDVVERYITHLLDQLLEILTSQPIRVMSTTPPLIEAICARPELHALVQKKVATIVWAGTSFSPESLRQVKEYYFPDTNIIGIYGNTLMGVAPQRPAQPEDPSPCVFEPFPEAIRVELINEDGSTVGYGERGRVRVHLVTEEMFLPNVVERDTAVRVAPTHAGAVDGLAEVRTFKTLGEVQLVEGVY</sequence>
<proteinExistence type="predicted"/>
<dbReference type="AlphaFoldDB" id="A0A8J3VGQ6"/>
<organism evidence="1 2">
    <name type="scientific">Rhizocola hellebori</name>
    <dbReference type="NCBI Taxonomy" id="1392758"/>
    <lineage>
        <taxon>Bacteria</taxon>
        <taxon>Bacillati</taxon>
        <taxon>Actinomycetota</taxon>
        <taxon>Actinomycetes</taxon>
        <taxon>Micromonosporales</taxon>
        <taxon>Micromonosporaceae</taxon>
        <taxon>Rhizocola</taxon>
    </lineage>
</organism>
<dbReference type="Gene3D" id="3.40.50.12780">
    <property type="entry name" value="N-terminal domain of ligase-like"/>
    <property type="match status" value="1"/>
</dbReference>
<gene>
    <name evidence="1" type="ORF">Rhe02_32100</name>
</gene>
<reference evidence="1" key="1">
    <citation type="submission" date="2021-01" db="EMBL/GenBank/DDBJ databases">
        <title>Whole genome shotgun sequence of Rhizocola hellebori NBRC 109834.</title>
        <authorList>
            <person name="Komaki H."/>
            <person name="Tamura T."/>
        </authorList>
    </citation>
    <scope>NUCLEOTIDE SEQUENCE</scope>
    <source>
        <strain evidence="1">NBRC 109834</strain>
    </source>
</reference>
<dbReference type="RefSeq" id="WP_203909015.1">
    <property type="nucleotide sequence ID" value="NZ_BONY01000017.1"/>
</dbReference>
<dbReference type="EMBL" id="BONY01000017">
    <property type="protein sequence ID" value="GIH05143.1"/>
    <property type="molecule type" value="Genomic_DNA"/>
</dbReference>
<evidence type="ECO:0000313" key="2">
    <source>
        <dbReference type="Proteomes" id="UP000612899"/>
    </source>
</evidence>
<dbReference type="Proteomes" id="UP000612899">
    <property type="component" value="Unassembled WGS sequence"/>
</dbReference>
<dbReference type="SUPFAM" id="SSF56801">
    <property type="entry name" value="Acetyl-CoA synthetase-like"/>
    <property type="match status" value="1"/>
</dbReference>
<comment type="caution">
    <text evidence="1">The sequence shown here is derived from an EMBL/GenBank/DDBJ whole genome shotgun (WGS) entry which is preliminary data.</text>
</comment>
<dbReference type="InterPro" id="IPR042099">
    <property type="entry name" value="ANL_N_sf"/>
</dbReference>
<evidence type="ECO:0000313" key="1">
    <source>
        <dbReference type="EMBL" id="GIH05143.1"/>
    </source>
</evidence>
<name>A0A8J3VGQ6_9ACTN</name>